<dbReference type="AlphaFoldDB" id="A0A314XZL5"/>
<dbReference type="Proteomes" id="UP000250321">
    <property type="component" value="Unassembled WGS sequence"/>
</dbReference>
<accession>A0A314XZL5</accession>
<evidence type="ECO:0000313" key="1">
    <source>
        <dbReference type="EMBL" id="PQP99452.1"/>
    </source>
</evidence>
<proteinExistence type="predicted"/>
<evidence type="ECO:0000313" key="2">
    <source>
        <dbReference type="Proteomes" id="UP000250321"/>
    </source>
</evidence>
<dbReference type="EMBL" id="PJQY01001808">
    <property type="protein sequence ID" value="PQP99452.1"/>
    <property type="molecule type" value="Genomic_DNA"/>
</dbReference>
<gene>
    <name evidence="1" type="ORF">Pyn_11475</name>
</gene>
<organism evidence="1 2">
    <name type="scientific">Prunus yedoensis var. nudiflora</name>
    <dbReference type="NCBI Taxonomy" id="2094558"/>
    <lineage>
        <taxon>Eukaryota</taxon>
        <taxon>Viridiplantae</taxon>
        <taxon>Streptophyta</taxon>
        <taxon>Embryophyta</taxon>
        <taxon>Tracheophyta</taxon>
        <taxon>Spermatophyta</taxon>
        <taxon>Magnoliopsida</taxon>
        <taxon>eudicotyledons</taxon>
        <taxon>Gunneridae</taxon>
        <taxon>Pentapetalae</taxon>
        <taxon>rosids</taxon>
        <taxon>fabids</taxon>
        <taxon>Rosales</taxon>
        <taxon>Rosaceae</taxon>
        <taxon>Amygdaloideae</taxon>
        <taxon>Amygdaleae</taxon>
        <taxon>Prunus</taxon>
    </lineage>
</organism>
<dbReference type="OrthoDB" id="997337at2759"/>
<sequence length="208" mass="23403">MKIGNATHSAEDTLPVNLSSHDTATDMVLAVPPQPIMSLEPSILPLFLATLPCGEVTDDDGWVGDTSTKNAFVEHLSKKSLSWLEWEDSFTAFKAFFDGGVRVLMSIYELLPLCYRLEGYVTFRGALMYPETVEALSRSVDRYGVFMESTHTLSACSRSVAFRALDLVLSRMDNMQLLNITDHRLLCWRDAICEAIPWGFTWIFFLTC</sequence>
<comment type="caution">
    <text evidence="1">The sequence shown here is derived from an EMBL/GenBank/DDBJ whole genome shotgun (WGS) entry which is preliminary data.</text>
</comment>
<reference evidence="1 2" key="1">
    <citation type="submission" date="2018-02" db="EMBL/GenBank/DDBJ databases">
        <title>Draft genome of wild Prunus yedoensis var. nudiflora.</title>
        <authorList>
            <person name="Baek S."/>
            <person name="Kim J.-H."/>
            <person name="Choi K."/>
            <person name="Kim G.-B."/>
            <person name="Cho A."/>
            <person name="Jang H."/>
            <person name="Shin C.-H."/>
            <person name="Yu H.-J."/>
            <person name="Mun J.-H."/>
        </authorList>
    </citation>
    <scope>NUCLEOTIDE SEQUENCE [LARGE SCALE GENOMIC DNA]</scope>
    <source>
        <strain evidence="2">cv. Jeju island</strain>
        <tissue evidence="1">Leaf</tissue>
    </source>
</reference>
<keyword evidence="2" id="KW-1185">Reference proteome</keyword>
<name>A0A314XZL5_PRUYE</name>
<protein>
    <submittedName>
        <fullName evidence="1">Uncharacterized protein</fullName>
    </submittedName>
</protein>